<comment type="caution">
    <text evidence="1">The sequence shown here is derived from an EMBL/GenBank/DDBJ whole genome shotgun (WGS) entry which is preliminary data.</text>
</comment>
<evidence type="ECO:0000313" key="1">
    <source>
        <dbReference type="EMBL" id="DAZ94100.1"/>
    </source>
</evidence>
<protein>
    <recommendedName>
        <fullName evidence="3">Transposase</fullName>
    </recommendedName>
</protein>
<dbReference type="Proteomes" id="UP001146120">
    <property type="component" value="Unassembled WGS sequence"/>
</dbReference>
<dbReference type="EMBL" id="DAKRPA010000269">
    <property type="protein sequence ID" value="DAZ94100.1"/>
    <property type="molecule type" value="Genomic_DNA"/>
</dbReference>
<organism evidence="1 2">
    <name type="scientific">Lagenidium giganteum</name>
    <dbReference type="NCBI Taxonomy" id="4803"/>
    <lineage>
        <taxon>Eukaryota</taxon>
        <taxon>Sar</taxon>
        <taxon>Stramenopiles</taxon>
        <taxon>Oomycota</taxon>
        <taxon>Peronosporomycetes</taxon>
        <taxon>Pythiales</taxon>
        <taxon>Pythiaceae</taxon>
    </lineage>
</organism>
<evidence type="ECO:0000313" key="2">
    <source>
        <dbReference type="Proteomes" id="UP001146120"/>
    </source>
</evidence>
<sequence>MGSDSMIDLLDSVLDAYGIDPKCFFCCDHSSVNVAIAKKTGVSMVGCPSHRFNDCICKLTSRPLPKYDRSWCA</sequence>
<reference evidence="1" key="2">
    <citation type="journal article" date="2023" name="Microbiol Resour">
        <title>Decontamination and Annotation of the Draft Genome Sequence of the Oomycete Lagenidium giganteum ARSEF 373.</title>
        <authorList>
            <person name="Morgan W.R."/>
            <person name="Tartar A."/>
        </authorList>
    </citation>
    <scope>NUCLEOTIDE SEQUENCE</scope>
    <source>
        <strain evidence="1">ARSEF 373</strain>
    </source>
</reference>
<gene>
    <name evidence="1" type="ORF">N0F65_007934</name>
</gene>
<dbReference type="AlphaFoldDB" id="A0AAV2YG91"/>
<reference evidence="1" key="1">
    <citation type="submission" date="2022-11" db="EMBL/GenBank/DDBJ databases">
        <authorList>
            <person name="Morgan W.R."/>
            <person name="Tartar A."/>
        </authorList>
    </citation>
    <scope>NUCLEOTIDE SEQUENCE</scope>
    <source>
        <strain evidence="1">ARSEF 373</strain>
    </source>
</reference>
<evidence type="ECO:0008006" key="3">
    <source>
        <dbReference type="Google" id="ProtNLM"/>
    </source>
</evidence>
<proteinExistence type="predicted"/>
<keyword evidence="2" id="KW-1185">Reference proteome</keyword>
<name>A0AAV2YG91_9STRA</name>
<accession>A0AAV2YG91</accession>